<organism evidence="2">
    <name type="scientific">marine sediment metagenome</name>
    <dbReference type="NCBI Taxonomy" id="412755"/>
    <lineage>
        <taxon>unclassified sequences</taxon>
        <taxon>metagenomes</taxon>
        <taxon>ecological metagenomes</taxon>
    </lineage>
</organism>
<dbReference type="Pfam" id="PF07715">
    <property type="entry name" value="Plug"/>
    <property type="match status" value="1"/>
</dbReference>
<dbReference type="InterPro" id="IPR039426">
    <property type="entry name" value="TonB-dep_rcpt-like"/>
</dbReference>
<accession>A0A0F9KWA0</accession>
<dbReference type="PROSITE" id="PS52016">
    <property type="entry name" value="TONB_DEPENDENT_REC_3"/>
    <property type="match status" value="1"/>
</dbReference>
<feature type="domain" description="TonB-dependent receptor plug" evidence="1">
    <location>
        <begin position="3"/>
        <end position="80"/>
    </location>
</feature>
<evidence type="ECO:0000259" key="1">
    <source>
        <dbReference type="Pfam" id="PF07715"/>
    </source>
</evidence>
<dbReference type="SUPFAM" id="SSF56935">
    <property type="entry name" value="Porins"/>
    <property type="match status" value="1"/>
</dbReference>
<gene>
    <name evidence="2" type="ORF">LCGC14_1654160</name>
</gene>
<proteinExistence type="predicted"/>
<dbReference type="InterPro" id="IPR037066">
    <property type="entry name" value="Plug_dom_sf"/>
</dbReference>
<evidence type="ECO:0000313" key="2">
    <source>
        <dbReference type="EMBL" id="KKM19585.1"/>
    </source>
</evidence>
<dbReference type="InterPro" id="IPR012910">
    <property type="entry name" value="Plug_dom"/>
</dbReference>
<name>A0A0F9KWA0_9ZZZZ</name>
<protein>
    <recommendedName>
        <fullName evidence="1">TonB-dependent receptor plug domain-containing protein</fullName>
    </recommendedName>
</protein>
<dbReference type="EMBL" id="LAZR01013953">
    <property type="protein sequence ID" value="KKM19585.1"/>
    <property type="molecule type" value="Genomic_DNA"/>
</dbReference>
<dbReference type="AlphaFoldDB" id="A0A0F9KWA0"/>
<comment type="caution">
    <text evidence="2">The sequence shown here is derived from an EMBL/GenBank/DDBJ whole genome shotgun (WGS) entry which is preliminary data.</text>
</comment>
<sequence length="91" mass="10145">MLIGRVPGLEVRRSSNGRNHTYRIRGPRRLTGSEQPLLVLDGSPMPMNMLNTLAPHNIIRVYVLRGAEASIYGARGFNGVIVVTTNRLEFE</sequence>
<reference evidence="2" key="1">
    <citation type="journal article" date="2015" name="Nature">
        <title>Complex archaea that bridge the gap between prokaryotes and eukaryotes.</title>
        <authorList>
            <person name="Spang A."/>
            <person name="Saw J.H."/>
            <person name="Jorgensen S.L."/>
            <person name="Zaremba-Niedzwiedzka K."/>
            <person name="Martijn J."/>
            <person name="Lind A.E."/>
            <person name="van Eijk R."/>
            <person name="Schleper C."/>
            <person name="Guy L."/>
            <person name="Ettema T.J."/>
        </authorList>
    </citation>
    <scope>NUCLEOTIDE SEQUENCE</scope>
</reference>
<dbReference type="Gene3D" id="2.170.130.10">
    <property type="entry name" value="TonB-dependent receptor, plug domain"/>
    <property type="match status" value="1"/>
</dbReference>